<dbReference type="Pfam" id="PF00440">
    <property type="entry name" value="TetR_N"/>
    <property type="match status" value="1"/>
</dbReference>
<dbReference type="InterPro" id="IPR036271">
    <property type="entry name" value="Tet_transcr_reg_TetR-rel_C_sf"/>
</dbReference>
<keyword evidence="7" id="KW-1185">Reference proteome</keyword>
<dbReference type="SUPFAM" id="SSF46689">
    <property type="entry name" value="Homeodomain-like"/>
    <property type="match status" value="1"/>
</dbReference>
<dbReference type="InterPro" id="IPR001647">
    <property type="entry name" value="HTH_TetR"/>
</dbReference>
<dbReference type="EMBL" id="SMKQ01000189">
    <property type="protein sequence ID" value="TDD37349.1"/>
    <property type="molecule type" value="Genomic_DNA"/>
</dbReference>
<name>A0A4R4Y1T1_9ACTN</name>
<keyword evidence="3" id="KW-0804">Transcription</keyword>
<evidence type="ECO:0000259" key="5">
    <source>
        <dbReference type="PROSITE" id="PS50977"/>
    </source>
</evidence>
<proteinExistence type="predicted"/>
<gene>
    <name evidence="6" type="ORF">E1286_37360</name>
</gene>
<dbReference type="Gene3D" id="1.10.10.60">
    <property type="entry name" value="Homeodomain-like"/>
    <property type="match status" value="1"/>
</dbReference>
<dbReference type="InterPro" id="IPR050109">
    <property type="entry name" value="HTH-type_TetR-like_transc_reg"/>
</dbReference>
<keyword evidence="2 4" id="KW-0238">DNA-binding</keyword>
<dbReference type="SUPFAM" id="SSF48498">
    <property type="entry name" value="Tetracyclin repressor-like, C-terminal domain"/>
    <property type="match status" value="1"/>
</dbReference>
<dbReference type="PANTHER" id="PTHR30055:SF238">
    <property type="entry name" value="MYCOFACTOCIN BIOSYNTHESIS TRANSCRIPTIONAL REGULATOR MFTR-RELATED"/>
    <property type="match status" value="1"/>
</dbReference>
<dbReference type="AlphaFoldDB" id="A0A4R4Y1T1"/>
<accession>A0A4R4Y1T1</accession>
<keyword evidence="1" id="KW-0805">Transcription regulation</keyword>
<dbReference type="Gene3D" id="1.10.357.10">
    <property type="entry name" value="Tetracycline Repressor, domain 2"/>
    <property type="match status" value="1"/>
</dbReference>
<comment type="caution">
    <text evidence="6">The sequence shown here is derived from an EMBL/GenBank/DDBJ whole genome shotgun (WGS) entry which is preliminary data.</text>
</comment>
<feature type="DNA-binding region" description="H-T-H motif" evidence="4">
    <location>
        <begin position="43"/>
        <end position="62"/>
    </location>
</feature>
<dbReference type="PANTHER" id="PTHR30055">
    <property type="entry name" value="HTH-TYPE TRANSCRIPTIONAL REGULATOR RUTR"/>
    <property type="match status" value="1"/>
</dbReference>
<dbReference type="InterPro" id="IPR009057">
    <property type="entry name" value="Homeodomain-like_sf"/>
</dbReference>
<feature type="domain" description="HTH tetR-type" evidence="5">
    <location>
        <begin position="20"/>
        <end position="80"/>
    </location>
</feature>
<evidence type="ECO:0000256" key="2">
    <source>
        <dbReference type="ARBA" id="ARBA00023125"/>
    </source>
</evidence>
<reference evidence="6 7" key="1">
    <citation type="submission" date="2019-03" db="EMBL/GenBank/DDBJ databases">
        <title>Draft genome sequences of novel Actinobacteria.</title>
        <authorList>
            <person name="Sahin N."/>
            <person name="Ay H."/>
            <person name="Saygin H."/>
        </authorList>
    </citation>
    <scope>NUCLEOTIDE SEQUENCE [LARGE SCALE GENOMIC DNA]</scope>
    <source>
        <strain evidence="6 7">CH32</strain>
    </source>
</reference>
<sequence>MAMPSKSRPSGQKGRTFTETARRAQIVRYAIETIADIGYAKASFEEIARRAGISRSLISYHFAGRDELVTEVLTSVYTRAADYMTAKIAEAKTPPDMLESFIRGNLAFIGEHRQDMAAVLSIVVHARTQSLTAKPEASAAQPRLDGLTRILEWGQQSGCFRPFSSSAMALAILQAIDGAHQLKGSSDGINLDSYADELVTIFNKATR</sequence>
<evidence type="ECO:0000313" key="7">
    <source>
        <dbReference type="Proteomes" id="UP000295302"/>
    </source>
</evidence>
<organism evidence="6 7">
    <name type="scientific">Nonomuraea terrae</name>
    <dbReference type="NCBI Taxonomy" id="2530383"/>
    <lineage>
        <taxon>Bacteria</taxon>
        <taxon>Bacillati</taxon>
        <taxon>Actinomycetota</taxon>
        <taxon>Actinomycetes</taxon>
        <taxon>Streptosporangiales</taxon>
        <taxon>Streptosporangiaceae</taxon>
        <taxon>Nonomuraea</taxon>
    </lineage>
</organism>
<dbReference type="GO" id="GO:0003700">
    <property type="term" value="F:DNA-binding transcription factor activity"/>
    <property type="evidence" value="ECO:0007669"/>
    <property type="project" value="TreeGrafter"/>
</dbReference>
<dbReference type="OrthoDB" id="9806334at2"/>
<dbReference type="PRINTS" id="PR00455">
    <property type="entry name" value="HTHTETR"/>
</dbReference>
<dbReference type="GO" id="GO:0000976">
    <property type="term" value="F:transcription cis-regulatory region binding"/>
    <property type="evidence" value="ECO:0007669"/>
    <property type="project" value="TreeGrafter"/>
</dbReference>
<protein>
    <submittedName>
        <fullName evidence="6">TetR family transcriptional regulator</fullName>
    </submittedName>
</protein>
<dbReference type="Proteomes" id="UP000295302">
    <property type="component" value="Unassembled WGS sequence"/>
</dbReference>
<evidence type="ECO:0000256" key="1">
    <source>
        <dbReference type="ARBA" id="ARBA00023015"/>
    </source>
</evidence>
<evidence type="ECO:0000256" key="4">
    <source>
        <dbReference type="PROSITE-ProRule" id="PRU00335"/>
    </source>
</evidence>
<dbReference type="PROSITE" id="PS50977">
    <property type="entry name" value="HTH_TETR_2"/>
    <property type="match status" value="1"/>
</dbReference>
<evidence type="ECO:0000256" key="3">
    <source>
        <dbReference type="ARBA" id="ARBA00023163"/>
    </source>
</evidence>
<evidence type="ECO:0000313" key="6">
    <source>
        <dbReference type="EMBL" id="TDD37349.1"/>
    </source>
</evidence>